<name>A0ABY5VDY1_9FIRM</name>
<organism evidence="2 3">
    <name type="scientific">Ruminococcus gauvreauii</name>
    <dbReference type="NCBI Taxonomy" id="438033"/>
    <lineage>
        <taxon>Bacteria</taxon>
        <taxon>Bacillati</taxon>
        <taxon>Bacillota</taxon>
        <taxon>Clostridia</taxon>
        <taxon>Eubacteriales</taxon>
        <taxon>Oscillospiraceae</taxon>
        <taxon>Ruminococcus</taxon>
    </lineage>
</organism>
<keyword evidence="1" id="KW-0472">Membrane</keyword>
<feature type="transmembrane region" description="Helical" evidence="1">
    <location>
        <begin position="192"/>
        <end position="210"/>
    </location>
</feature>
<dbReference type="EMBL" id="CP102290">
    <property type="protein sequence ID" value="UWP58423.1"/>
    <property type="molecule type" value="Genomic_DNA"/>
</dbReference>
<dbReference type="InterPro" id="IPR018674">
    <property type="entry name" value="DUF2142_membrane"/>
</dbReference>
<keyword evidence="1" id="KW-0812">Transmembrane</keyword>
<keyword evidence="3" id="KW-1185">Reference proteome</keyword>
<dbReference type="Pfam" id="PF09913">
    <property type="entry name" value="DUF2142"/>
    <property type="match status" value="1"/>
</dbReference>
<gene>
    <name evidence="2" type="ORF">NQ502_13650</name>
</gene>
<accession>A0ABY5VDY1</accession>
<proteinExistence type="predicted"/>
<evidence type="ECO:0000313" key="3">
    <source>
        <dbReference type="Proteomes" id="UP001060164"/>
    </source>
</evidence>
<evidence type="ECO:0000256" key="1">
    <source>
        <dbReference type="SAM" id="Phobius"/>
    </source>
</evidence>
<reference evidence="2" key="1">
    <citation type="journal article" date="2022" name="Cell">
        <title>Design, construction, and in vivo augmentation of a complex gut microbiome.</title>
        <authorList>
            <person name="Cheng A.G."/>
            <person name="Ho P.Y."/>
            <person name="Aranda-Diaz A."/>
            <person name="Jain S."/>
            <person name="Yu F.B."/>
            <person name="Meng X."/>
            <person name="Wang M."/>
            <person name="Iakiviak M."/>
            <person name="Nagashima K."/>
            <person name="Zhao A."/>
            <person name="Murugkar P."/>
            <person name="Patil A."/>
            <person name="Atabakhsh K."/>
            <person name="Weakley A."/>
            <person name="Yan J."/>
            <person name="Brumbaugh A.R."/>
            <person name="Higginbottom S."/>
            <person name="Dimas A."/>
            <person name="Shiver A.L."/>
            <person name="Deutschbauer A."/>
            <person name="Neff N."/>
            <person name="Sonnenburg J.L."/>
            <person name="Huang K.C."/>
            <person name="Fischbach M.A."/>
        </authorList>
    </citation>
    <scope>NUCLEOTIDE SEQUENCE</scope>
    <source>
        <strain evidence="2">DSM 19829</strain>
    </source>
</reference>
<feature type="transmembrane region" description="Helical" evidence="1">
    <location>
        <begin position="163"/>
        <end position="180"/>
    </location>
</feature>
<dbReference type="RefSeq" id="WP_028528209.1">
    <property type="nucleotide sequence ID" value="NZ_CABLBR010000008.1"/>
</dbReference>
<feature type="transmembrane region" description="Helical" evidence="1">
    <location>
        <begin position="617"/>
        <end position="637"/>
    </location>
</feature>
<keyword evidence="1" id="KW-1133">Transmembrane helix</keyword>
<dbReference type="Proteomes" id="UP001060164">
    <property type="component" value="Chromosome"/>
</dbReference>
<feature type="transmembrane region" description="Helical" evidence="1">
    <location>
        <begin position="439"/>
        <end position="461"/>
    </location>
</feature>
<evidence type="ECO:0000313" key="2">
    <source>
        <dbReference type="EMBL" id="UWP58423.1"/>
    </source>
</evidence>
<feature type="transmembrane region" description="Helical" evidence="1">
    <location>
        <begin position="589"/>
        <end position="605"/>
    </location>
</feature>
<sequence length="640" mass="71587">MKMKKLRNKYIGIAAVIFVILTAGVLGELCYNLPVKKQADYQYLGAEQIKADGFTLTDGVYVSERPGASLTLSFEEQYVDKLYYEFDYEGQLHATILVGDYQEEDSSKGRKIADDNNHMFTSSTVNIRNTTDKITIRMPKEAEHVNIRAVAINNTENYSAGRFLFHCAAAGLILLVLFLLHGGKQLKPERIFLTVSLCVGSLLILLLPVHKVGLDEEIHFGRAYYLFDTLLGRETITVTPAMNDLIQTSMNNWPYSIPQSEEEYKQEEAFWNSNLSWDSQKPSDDNQQNNYGFQMYSFSYLPQALMIKAGQLLHLDFTSIYKLGRLGNLLLYCAVMFLAIRRIPFGKRIMLVLALMPTAMFSAVTYTYDATVTAFTFLGIAYLLPELADRDRHVSYKNCAVFTAAFVIASLPKPVYIPMIALALFIPSARFKTVKERRMFRGFIVFAFLLVLSTFALPPLLNPHQAGDARGGDTSVGQQLRYVFGHPLLYAKLLLKSLWEKFFSFTFGYRGLGQMGHLAGDSSMVTTALLAAGVTITDVRGREKADLTVIQKAAAAVLAFVTICLVWSALYLSFTPVGADIIRGVQGRYYLPVTMMFLLAFRTGYIRNTLPEHIDTAILTGASTLLLLASVYSAVVVNTF</sequence>
<feature type="transmembrane region" description="Helical" evidence="1">
    <location>
        <begin position="351"/>
        <end position="384"/>
    </location>
</feature>
<feature type="transmembrane region" description="Helical" evidence="1">
    <location>
        <begin position="553"/>
        <end position="574"/>
    </location>
</feature>
<protein>
    <submittedName>
        <fullName evidence="2">DUF2142 domain-containing protein</fullName>
    </submittedName>
</protein>
<feature type="transmembrane region" description="Helical" evidence="1">
    <location>
        <begin position="404"/>
        <end position="427"/>
    </location>
</feature>